<keyword evidence="4" id="KW-0378">Hydrolase</keyword>
<dbReference type="GO" id="GO:0005524">
    <property type="term" value="F:ATP binding"/>
    <property type="evidence" value="ECO:0007669"/>
    <property type="project" value="InterPro"/>
</dbReference>
<keyword evidence="6" id="KW-0067">ATP-binding</keyword>
<dbReference type="InterPro" id="IPR019787">
    <property type="entry name" value="Znf_PHD-finger"/>
</dbReference>
<dbReference type="InterPro" id="IPR049730">
    <property type="entry name" value="SNF2/RAD54-like_C"/>
</dbReference>
<dbReference type="CDD" id="cd17919">
    <property type="entry name" value="DEXHc_Snf"/>
    <property type="match status" value="1"/>
</dbReference>
<dbReference type="SMART" id="SM00249">
    <property type="entry name" value="PHD"/>
    <property type="match status" value="1"/>
</dbReference>
<dbReference type="SUPFAM" id="SSF57903">
    <property type="entry name" value="FYVE/PHD zinc finger"/>
    <property type="match status" value="1"/>
</dbReference>
<dbReference type="SUPFAM" id="SSF52540">
    <property type="entry name" value="P-loop containing nucleoside triphosphate hydrolases"/>
    <property type="match status" value="2"/>
</dbReference>
<evidence type="ECO:0000256" key="7">
    <source>
        <dbReference type="SAM" id="MobiDB-lite"/>
    </source>
</evidence>
<evidence type="ECO:0000256" key="2">
    <source>
        <dbReference type="ARBA" id="ARBA00022741"/>
    </source>
</evidence>
<dbReference type="Gene3D" id="3.40.50.10810">
    <property type="entry name" value="Tandem AAA-ATPase domain"/>
    <property type="match status" value="1"/>
</dbReference>
<proteinExistence type="predicted"/>
<keyword evidence="5" id="KW-0862">Zinc</keyword>
<keyword evidence="1" id="KW-0479">Metal-binding</keyword>
<evidence type="ECO:0000256" key="1">
    <source>
        <dbReference type="ARBA" id="ARBA00022723"/>
    </source>
</evidence>
<evidence type="ECO:0000313" key="10">
    <source>
        <dbReference type="EMBL" id="KAF2103137.1"/>
    </source>
</evidence>
<evidence type="ECO:0000313" key="11">
    <source>
        <dbReference type="Proteomes" id="UP000799772"/>
    </source>
</evidence>
<dbReference type="AlphaFoldDB" id="A0A9P4MD60"/>
<dbReference type="OrthoDB" id="448448at2759"/>
<dbReference type="EMBL" id="ML978122">
    <property type="protein sequence ID" value="KAF2103137.1"/>
    <property type="molecule type" value="Genomic_DNA"/>
</dbReference>
<accession>A0A9P4MD60</accession>
<dbReference type="Pfam" id="PF00628">
    <property type="entry name" value="PHD"/>
    <property type="match status" value="1"/>
</dbReference>
<dbReference type="Pfam" id="PF00176">
    <property type="entry name" value="SNF2-rel_dom"/>
    <property type="match status" value="1"/>
</dbReference>
<dbReference type="InterPro" id="IPR011011">
    <property type="entry name" value="Znf_FYVE_PHD"/>
</dbReference>
<dbReference type="InterPro" id="IPR013083">
    <property type="entry name" value="Znf_RING/FYVE/PHD"/>
</dbReference>
<protein>
    <submittedName>
        <fullName evidence="10">Uncharacterized protein</fullName>
    </submittedName>
</protein>
<dbReference type="InterPro" id="IPR014001">
    <property type="entry name" value="Helicase_ATP-bd"/>
</dbReference>
<feature type="non-terminal residue" evidence="10">
    <location>
        <position position="1"/>
    </location>
</feature>
<evidence type="ECO:0000259" key="9">
    <source>
        <dbReference type="PROSITE" id="PS51194"/>
    </source>
</evidence>
<dbReference type="PROSITE" id="PS51192">
    <property type="entry name" value="HELICASE_ATP_BIND_1"/>
    <property type="match status" value="1"/>
</dbReference>
<keyword evidence="2" id="KW-0547">Nucleotide-binding</keyword>
<dbReference type="Gene3D" id="3.40.50.300">
    <property type="entry name" value="P-loop containing nucleotide triphosphate hydrolases"/>
    <property type="match status" value="1"/>
</dbReference>
<dbReference type="PANTHER" id="PTHR10799">
    <property type="entry name" value="SNF2/RAD54 HELICASE FAMILY"/>
    <property type="match status" value="1"/>
</dbReference>
<dbReference type="GO" id="GO:0016787">
    <property type="term" value="F:hydrolase activity"/>
    <property type="evidence" value="ECO:0007669"/>
    <property type="project" value="UniProtKB-KW"/>
</dbReference>
<evidence type="ECO:0000259" key="8">
    <source>
        <dbReference type="PROSITE" id="PS51192"/>
    </source>
</evidence>
<dbReference type="InterPro" id="IPR027417">
    <property type="entry name" value="P-loop_NTPase"/>
</dbReference>
<feature type="domain" description="Helicase ATP-binding" evidence="8">
    <location>
        <begin position="84"/>
        <end position="290"/>
    </location>
</feature>
<gene>
    <name evidence="10" type="ORF">NA57DRAFT_28830</name>
</gene>
<organism evidence="10 11">
    <name type="scientific">Rhizodiscina lignyota</name>
    <dbReference type="NCBI Taxonomy" id="1504668"/>
    <lineage>
        <taxon>Eukaryota</taxon>
        <taxon>Fungi</taxon>
        <taxon>Dikarya</taxon>
        <taxon>Ascomycota</taxon>
        <taxon>Pezizomycotina</taxon>
        <taxon>Dothideomycetes</taxon>
        <taxon>Pleosporomycetidae</taxon>
        <taxon>Aulographales</taxon>
        <taxon>Rhizodiscinaceae</taxon>
        <taxon>Rhizodiscina</taxon>
    </lineage>
</organism>
<dbReference type="SMART" id="SM00487">
    <property type="entry name" value="DEXDc"/>
    <property type="match status" value="1"/>
</dbReference>
<keyword evidence="11" id="KW-1185">Reference proteome</keyword>
<sequence>TSRSQIRHEIATQTLAKKNNWLLHNKALFLPLLPDDNHIRKLETLMERSELSGQEVPHGDINQQPEGITATLKDYQLTGLSYMVYLHDNGTSGMLGDEMGLGKTLQTLSLFQHLEERRERTSAEKEGDEIRPYLVVCPLSVVSSWMAEAAKWAPKLNALRFHGAAHERAMLKKIAVGQMDRFGNASVKIRGAKGKRAITANSFASSSEGGPYRLIITSYDTFAAEKAWFRQAFVWKYVVLDEGHKIKNSLAQVSAALQGIKAEHRLILTGTPLQNNMLEMWALLHWLYPDVFTDRTSELFKTSFDLTKGQVRTDVMDHARRLLELICLRRMKDSPTVNLGLPPKEEVLLYVPLTPMQRFWYTRMLTKAGDGLLNEVFHNAGLKEQSVLRAEAAELAVGTDNDQRAEASTSTDNQWAETKQILQDALEQEQNDVSTKDLWRRLQNLVMQLRQICVHPYLLPNVAPEPYFLGEHIVMASGKFVVLHKLLQDLVLQRKKKVLVFSGFTKTLDLAEDLLALLGGDGSSFKYSRFDGGTSRARRNLSIRMFNQMPEYQVMLISTRAGGLGINCQTASEVIFLDEDWNPQITLQAEARAHRIGQTQPVTMYKLCTQGTVEEQMLGRIRKKLYLSTKITESMRNVHSSPTKGRKGKGPGTSTDDMPQMDTGTLKSLIRRGAQTLSHANIDPTEMLSWDVETILDKCRDKPSDTSLDASSAGETVPEADEKEWLAMMERVECAVFEGKQVHRETWKESPLLPEDISREDRRRDKNTTVMVDGYAVNKESLLCGDWEAVPTLAGKDPRLADRVRAKRPLINSQEYCQVCWDGGELVLCASCPRSYHHDCLSDEAKAKMKGISFYCPQHNCYDCGKNNANAGGMLYRCRWCSHAYCEDCFDFDGSTLLGNNLIEYETLGYDENATAFYVECAPCLAHHREDKDMAMFIE</sequence>
<dbReference type="Gene3D" id="3.30.40.10">
    <property type="entry name" value="Zinc/RING finger domain, C3HC4 (zinc finger)"/>
    <property type="match status" value="1"/>
</dbReference>
<dbReference type="InterPro" id="IPR038718">
    <property type="entry name" value="SNF2-like_sf"/>
</dbReference>
<evidence type="ECO:0000256" key="3">
    <source>
        <dbReference type="ARBA" id="ARBA00022771"/>
    </source>
</evidence>
<dbReference type="InterPro" id="IPR001965">
    <property type="entry name" value="Znf_PHD"/>
</dbReference>
<dbReference type="InterPro" id="IPR000330">
    <property type="entry name" value="SNF2_N"/>
</dbReference>
<feature type="non-terminal residue" evidence="10">
    <location>
        <position position="939"/>
    </location>
</feature>
<evidence type="ECO:0000256" key="6">
    <source>
        <dbReference type="ARBA" id="ARBA00022840"/>
    </source>
</evidence>
<dbReference type="CDD" id="cd18793">
    <property type="entry name" value="SF2_C_SNF"/>
    <property type="match status" value="1"/>
</dbReference>
<name>A0A9P4MD60_9PEZI</name>
<evidence type="ECO:0000256" key="4">
    <source>
        <dbReference type="ARBA" id="ARBA00022801"/>
    </source>
</evidence>
<evidence type="ECO:0000256" key="5">
    <source>
        <dbReference type="ARBA" id="ARBA00022833"/>
    </source>
</evidence>
<feature type="domain" description="Helicase C-terminal" evidence="9">
    <location>
        <begin position="486"/>
        <end position="643"/>
    </location>
</feature>
<comment type="caution">
    <text evidence="10">The sequence shown here is derived from an EMBL/GenBank/DDBJ whole genome shotgun (WGS) entry which is preliminary data.</text>
</comment>
<dbReference type="PROSITE" id="PS51194">
    <property type="entry name" value="HELICASE_CTER"/>
    <property type="match status" value="1"/>
</dbReference>
<dbReference type="GO" id="GO:0008270">
    <property type="term" value="F:zinc ion binding"/>
    <property type="evidence" value="ECO:0007669"/>
    <property type="project" value="UniProtKB-KW"/>
</dbReference>
<dbReference type="SMART" id="SM00490">
    <property type="entry name" value="HELICc"/>
    <property type="match status" value="1"/>
</dbReference>
<dbReference type="InterPro" id="IPR001650">
    <property type="entry name" value="Helicase_C-like"/>
</dbReference>
<dbReference type="Proteomes" id="UP000799772">
    <property type="component" value="Unassembled WGS sequence"/>
</dbReference>
<feature type="region of interest" description="Disordered" evidence="7">
    <location>
        <begin position="634"/>
        <end position="662"/>
    </location>
</feature>
<keyword evidence="3" id="KW-0863">Zinc-finger</keyword>
<dbReference type="FunFam" id="3.40.50.10810:FF:000114">
    <property type="entry name" value="DNA repair protein rad8"/>
    <property type="match status" value="1"/>
</dbReference>
<reference evidence="10" key="1">
    <citation type="journal article" date="2020" name="Stud. Mycol.">
        <title>101 Dothideomycetes genomes: a test case for predicting lifestyles and emergence of pathogens.</title>
        <authorList>
            <person name="Haridas S."/>
            <person name="Albert R."/>
            <person name="Binder M."/>
            <person name="Bloem J."/>
            <person name="Labutti K."/>
            <person name="Salamov A."/>
            <person name="Andreopoulos B."/>
            <person name="Baker S."/>
            <person name="Barry K."/>
            <person name="Bills G."/>
            <person name="Bluhm B."/>
            <person name="Cannon C."/>
            <person name="Castanera R."/>
            <person name="Culley D."/>
            <person name="Daum C."/>
            <person name="Ezra D."/>
            <person name="Gonzalez J."/>
            <person name="Henrissat B."/>
            <person name="Kuo A."/>
            <person name="Liang C."/>
            <person name="Lipzen A."/>
            <person name="Lutzoni F."/>
            <person name="Magnuson J."/>
            <person name="Mondo S."/>
            <person name="Nolan M."/>
            <person name="Ohm R."/>
            <person name="Pangilinan J."/>
            <person name="Park H.-J."/>
            <person name="Ramirez L."/>
            <person name="Alfaro M."/>
            <person name="Sun H."/>
            <person name="Tritt A."/>
            <person name="Yoshinaga Y."/>
            <person name="Zwiers L.-H."/>
            <person name="Turgeon B."/>
            <person name="Goodwin S."/>
            <person name="Spatafora J."/>
            <person name="Crous P."/>
            <person name="Grigoriev I."/>
        </authorList>
    </citation>
    <scope>NUCLEOTIDE SEQUENCE</scope>
    <source>
        <strain evidence="10">CBS 133067</strain>
    </source>
</reference>
<dbReference type="Pfam" id="PF00271">
    <property type="entry name" value="Helicase_C"/>
    <property type="match status" value="1"/>
</dbReference>